<dbReference type="AlphaFoldDB" id="A0A291H0R8"/>
<evidence type="ECO:0000259" key="1">
    <source>
        <dbReference type="Pfam" id="PF00144"/>
    </source>
</evidence>
<evidence type="ECO:0000313" key="2">
    <source>
        <dbReference type="EMBL" id="ATG56053.1"/>
    </source>
</evidence>
<dbReference type="InterPro" id="IPR001466">
    <property type="entry name" value="Beta-lactam-related"/>
</dbReference>
<dbReference type="RefSeq" id="WP_096800513.1">
    <property type="nucleotide sequence ID" value="NZ_CP023564.1"/>
</dbReference>
<feature type="domain" description="Beta-lactamase-related" evidence="1">
    <location>
        <begin position="37"/>
        <end position="398"/>
    </location>
</feature>
<dbReference type="EMBL" id="CP023564">
    <property type="protein sequence ID" value="ATG56053.1"/>
    <property type="molecule type" value="Genomic_DNA"/>
</dbReference>
<sequence length="538" mass="56965">MPETSLTSPATRSATRSDAPAAALVDALPAPVLATIAGLFETAVAEHRTSGVTWAIIGGHGHDQAVLAHGAAGHRQLDGGRPAEGTGPMDRATVSRIASMTKSFTAATILALRDEGRLSLEDPISAHVPEAAGAFDLAPDEREPTLRQLLTMSAGLVTDNPWGDRQEAMTREEFAATLRGGLGHVHQVGSGFEYSNTGFALLGRVIDEVTGSDYASEIRRRFLAPLGLDATGWSAEEIDEQHLATGHRLADRTDATRFEPVPLDSPGVYGAMAGLFSTVDDVAAWARFLAAADAPDAASREAGPLATASRREMQQLHRHHPLPALPADFEDPALLSPGFERVRGYGFGLVVEHFPDLGDVVSHSGGYPGYGSFMVWHRDSGVGVVALANSKYAPATSLSMQALRLLQRELPALLARRPLEAAPRTLEAGDAALTWLHGGEEAVADSWFADTMDLDVSRAERRRRLEAALATAGLEASAIAALRAQDAEVLSRARLRWTVRGSGTTAAGHPLSLRIELLMDPRGSALIQSLDTIAVAVG</sequence>
<reference evidence="2 3" key="1">
    <citation type="journal article" date="2014" name="Int. J. Syst. Evol. Microbiol.">
        <title>Brachybacterium ginsengisoli sp. nov., isolated from soil of a ginseng field.</title>
        <authorList>
            <person name="Hoang V.A."/>
            <person name="Kim Y.J."/>
            <person name="Nguyen N.L."/>
            <person name="Yang D.C."/>
        </authorList>
    </citation>
    <scope>NUCLEOTIDE SEQUENCE [LARGE SCALE GENOMIC DNA]</scope>
    <source>
        <strain evidence="2 3">DCY80</strain>
    </source>
</reference>
<organism evidence="2 3">
    <name type="scientific">Brachybacterium ginsengisoli</name>
    <dbReference type="NCBI Taxonomy" id="1331682"/>
    <lineage>
        <taxon>Bacteria</taxon>
        <taxon>Bacillati</taxon>
        <taxon>Actinomycetota</taxon>
        <taxon>Actinomycetes</taxon>
        <taxon>Micrococcales</taxon>
        <taxon>Dermabacteraceae</taxon>
        <taxon>Brachybacterium</taxon>
    </lineage>
</organism>
<dbReference type="Proteomes" id="UP000217889">
    <property type="component" value="Chromosome"/>
</dbReference>
<dbReference type="OrthoDB" id="3863176at2"/>
<protein>
    <submittedName>
        <fullName evidence="2">Penicillin-binding protein</fullName>
    </submittedName>
</protein>
<keyword evidence="3" id="KW-1185">Reference proteome</keyword>
<dbReference type="InterPro" id="IPR050491">
    <property type="entry name" value="AmpC-like"/>
</dbReference>
<dbReference type="Pfam" id="PF00144">
    <property type="entry name" value="Beta-lactamase"/>
    <property type="match status" value="1"/>
</dbReference>
<dbReference type="PANTHER" id="PTHR46825:SF9">
    <property type="entry name" value="BETA-LACTAMASE-RELATED DOMAIN-CONTAINING PROTEIN"/>
    <property type="match status" value="1"/>
</dbReference>
<dbReference type="Gene3D" id="3.40.710.10">
    <property type="entry name" value="DD-peptidase/beta-lactamase superfamily"/>
    <property type="match status" value="1"/>
</dbReference>
<dbReference type="PANTHER" id="PTHR46825">
    <property type="entry name" value="D-ALANYL-D-ALANINE-CARBOXYPEPTIDASE/ENDOPEPTIDASE AMPH"/>
    <property type="match status" value="1"/>
</dbReference>
<dbReference type="SUPFAM" id="SSF56601">
    <property type="entry name" value="beta-lactamase/transpeptidase-like"/>
    <property type="match status" value="1"/>
</dbReference>
<evidence type="ECO:0000313" key="3">
    <source>
        <dbReference type="Proteomes" id="UP000217889"/>
    </source>
</evidence>
<dbReference type="KEGG" id="bgg:CFK41_15645"/>
<accession>A0A291H0R8</accession>
<dbReference type="InterPro" id="IPR012338">
    <property type="entry name" value="Beta-lactam/transpept-like"/>
</dbReference>
<proteinExistence type="predicted"/>
<gene>
    <name evidence="2" type="ORF">CFK41_15645</name>
</gene>
<name>A0A291H0R8_9MICO</name>